<keyword evidence="11 14" id="KW-0408">Iron</keyword>
<dbReference type="SUPFAM" id="SSF56672">
    <property type="entry name" value="DNA/RNA polymerases"/>
    <property type="match status" value="1"/>
</dbReference>
<comment type="cofactor">
    <cofactor evidence="1 14">
        <name>heme</name>
        <dbReference type="ChEBI" id="CHEBI:30413"/>
    </cofactor>
</comment>
<evidence type="ECO:0000256" key="11">
    <source>
        <dbReference type="ARBA" id="ARBA00023004"/>
    </source>
</evidence>
<feature type="non-terminal residue" evidence="15">
    <location>
        <position position="1"/>
    </location>
</feature>
<dbReference type="STRING" id="34720.A0A195FWA1"/>
<dbReference type="InterPro" id="IPR002403">
    <property type="entry name" value="Cyt_P450_E_grp-IV"/>
</dbReference>
<dbReference type="Gene3D" id="1.10.630.10">
    <property type="entry name" value="Cytochrome P450"/>
    <property type="match status" value="1"/>
</dbReference>
<dbReference type="GO" id="GO:0005789">
    <property type="term" value="C:endoplasmic reticulum membrane"/>
    <property type="evidence" value="ECO:0007669"/>
    <property type="project" value="UniProtKB-SubCell"/>
</dbReference>
<name>A0A195FWA1_9HYME</name>
<dbReference type="GO" id="GO:0071897">
    <property type="term" value="P:DNA biosynthetic process"/>
    <property type="evidence" value="ECO:0007669"/>
    <property type="project" value="UniProtKB-ARBA"/>
</dbReference>
<evidence type="ECO:0000256" key="10">
    <source>
        <dbReference type="ARBA" id="ARBA00023002"/>
    </source>
</evidence>
<feature type="binding site" description="axial binding residue" evidence="14">
    <location>
        <position position="661"/>
    </location>
    <ligand>
        <name>heme</name>
        <dbReference type="ChEBI" id="CHEBI:30413"/>
    </ligand>
    <ligandPart>
        <name>Fe</name>
        <dbReference type="ChEBI" id="CHEBI:18248"/>
    </ligandPart>
</feature>
<keyword evidence="10" id="KW-0560">Oxidoreductase</keyword>
<dbReference type="PANTHER" id="PTHR24291">
    <property type="entry name" value="CYTOCHROME P450 FAMILY 4"/>
    <property type="match status" value="1"/>
</dbReference>
<keyword evidence="12" id="KW-0503">Monooxygenase</keyword>
<dbReference type="Proteomes" id="UP000078541">
    <property type="component" value="Unassembled WGS sequence"/>
</dbReference>
<evidence type="ECO:0000256" key="6">
    <source>
        <dbReference type="ARBA" id="ARBA00022617"/>
    </source>
</evidence>
<dbReference type="EMBL" id="KQ981204">
    <property type="protein sequence ID" value="KYN44940.1"/>
    <property type="molecule type" value="Genomic_DNA"/>
</dbReference>
<evidence type="ECO:0000313" key="16">
    <source>
        <dbReference type="Proteomes" id="UP000078541"/>
    </source>
</evidence>
<evidence type="ECO:0000256" key="3">
    <source>
        <dbReference type="ARBA" id="ARBA00004174"/>
    </source>
</evidence>
<sequence length="719" mass="85180">KHSNVKVNTTNQFCDEHAIKSINTKNIVIYRCTDLREWYERHVIEPTLMSLEEFQEQEEYANRKLSYPHYRTVLNLASIEFPMTLKDIFRFECLNDVSVNDIKNKQSRINYLQDPRNDSLSHFAWIKKSVPSREITIHQNGTRNSSAIGLRENERLRYPTVERGQQWLEFRNHCNKERVPFIIYADLCAECVLRRTQPDRENVSSYTYQQHEVFNIGYYVISVFARQLQDLAHRVKNIVFINVLMETLSKEQWEAYCSATHIKEIATAYDENVDVLPITKEKYISFARHVKDTTERAENDVLLLADIFENFHESYVASYLDRTLLYYTLPGFTASTRPTHLPFCSTCDKPSGKARISRNLQLNTNFRTCAKNNFEKNLYKLMNNAIFDNTMENVCVFDISKVCLYEFHQKYMLLLFRNKCKFMYTDTDSLIYRVEYEDVYEIMKRDIARFDRNTRCLNKEIEMTRRQSCIRMIQQRIELKNVNTIENEKNRTYRTFFDVQMDACRKQNFTQQEIHNNVITMLLTASDSISITMNFVIFMLANFPEKVYQELLNIYGTETIKSASIKYDDLQHMHYLDRVIKETLRIFPPAPLIGRQITKDLKIGEVVLPKGADIIIGILKMHRDEEYWSNPMMFDPDRFLPERIKDCHLCYLPFSEGPRNCMGMKYGMMCLKVMIATLVRTFIFKVNKSIEIYQIKLELGVLLSPKKPLKVKIEKRCFQ</sequence>
<comment type="function">
    <text evidence="2">May be involved in the metabolism of insect hormones and in the breakdown of synthetic insecticides.</text>
</comment>
<dbReference type="AlphaFoldDB" id="A0A195FWA1"/>
<dbReference type="PRINTS" id="PR00465">
    <property type="entry name" value="EP450IV"/>
</dbReference>
<dbReference type="GO" id="GO:0016705">
    <property type="term" value="F:oxidoreductase activity, acting on paired donors, with incorporation or reduction of molecular oxygen"/>
    <property type="evidence" value="ECO:0007669"/>
    <property type="project" value="InterPro"/>
</dbReference>
<keyword evidence="9" id="KW-0492">Microsome</keyword>
<evidence type="ECO:0000256" key="1">
    <source>
        <dbReference type="ARBA" id="ARBA00001971"/>
    </source>
</evidence>
<dbReference type="Pfam" id="PF00067">
    <property type="entry name" value="p450"/>
    <property type="match status" value="1"/>
</dbReference>
<evidence type="ECO:0000256" key="13">
    <source>
        <dbReference type="ARBA" id="ARBA00023136"/>
    </source>
</evidence>
<dbReference type="InterPro" id="IPR043502">
    <property type="entry name" value="DNA/RNA_pol_sf"/>
</dbReference>
<evidence type="ECO:0000256" key="2">
    <source>
        <dbReference type="ARBA" id="ARBA00003690"/>
    </source>
</evidence>
<accession>A0A195FWA1</accession>
<dbReference type="PRINTS" id="PR00385">
    <property type="entry name" value="P450"/>
</dbReference>
<evidence type="ECO:0000256" key="14">
    <source>
        <dbReference type="PIRSR" id="PIRSR602403-1"/>
    </source>
</evidence>
<dbReference type="InterPro" id="IPR050196">
    <property type="entry name" value="Cytochrome_P450_Monoox"/>
</dbReference>
<gene>
    <name evidence="15" type="ORF">ALC56_00592</name>
</gene>
<keyword evidence="6 14" id="KW-0349">Heme</keyword>
<protein>
    <submittedName>
        <fullName evidence="15">Cytochrome P450 4C1</fullName>
    </submittedName>
</protein>
<organism evidence="15 16">
    <name type="scientific">Trachymyrmex septentrionalis</name>
    <dbReference type="NCBI Taxonomy" id="34720"/>
    <lineage>
        <taxon>Eukaryota</taxon>
        <taxon>Metazoa</taxon>
        <taxon>Ecdysozoa</taxon>
        <taxon>Arthropoda</taxon>
        <taxon>Hexapoda</taxon>
        <taxon>Insecta</taxon>
        <taxon>Pterygota</taxon>
        <taxon>Neoptera</taxon>
        <taxon>Endopterygota</taxon>
        <taxon>Hymenoptera</taxon>
        <taxon>Apocrita</taxon>
        <taxon>Aculeata</taxon>
        <taxon>Formicoidea</taxon>
        <taxon>Formicidae</taxon>
        <taxon>Myrmicinae</taxon>
        <taxon>Trachymyrmex</taxon>
    </lineage>
</organism>
<proteinExistence type="inferred from homology"/>
<evidence type="ECO:0000256" key="12">
    <source>
        <dbReference type="ARBA" id="ARBA00023033"/>
    </source>
</evidence>
<evidence type="ECO:0000256" key="4">
    <source>
        <dbReference type="ARBA" id="ARBA00004406"/>
    </source>
</evidence>
<dbReference type="InterPro" id="IPR001128">
    <property type="entry name" value="Cyt_P450"/>
</dbReference>
<comment type="similarity">
    <text evidence="5">Belongs to the cytochrome P450 family.</text>
</comment>
<dbReference type="GO" id="GO:0020037">
    <property type="term" value="F:heme binding"/>
    <property type="evidence" value="ECO:0007669"/>
    <property type="project" value="InterPro"/>
</dbReference>
<keyword evidence="16" id="KW-1185">Reference proteome</keyword>
<dbReference type="InterPro" id="IPR036396">
    <property type="entry name" value="Cyt_P450_sf"/>
</dbReference>
<evidence type="ECO:0000313" key="15">
    <source>
        <dbReference type="EMBL" id="KYN44940.1"/>
    </source>
</evidence>
<dbReference type="GO" id="GO:0004497">
    <property type="term" value="F:monooxygenase activity"/>
    <property type="evidence" value="ECO:0007669"/>
    <property type="project" value="UniProtKB-KW"/>
</dbReference>
<dbReference type="PANTHER" id="PTHR24291:SF189">
    <property type="entry name" value="CYTOCHROME P450 4C3-RELATED"/>
    <property type="match status" value="1"/>
</dbReference>
<evidence type="ECO:0000256" key="5">
    <source>
        <dbReference type="ARBA" id="ARBA00010617"/>
    </source>
</evidence>
<dbReference type="GO" id="GO:0005506">
    <property type="term" value="F:iron ion binding"/>
    <property type="evidence" value="ECO:0007669"/>
    <property type="project" value="InterPro"/>
</dbReference>
<dbReference type="SUPFAM" id="SSF48264">
    <property type="entry name" value="Cytochrome P450"/>
    <property type="match status" value="1"/>
</dbReference>
<evidence type="ECO:0000256" key="9">
    <source>
        <dbReference type="ARBA" id="ARBA00022848"/>
    </source>
</evidence>
<dbReference type="InterPro" id="IPR017972">
    <property type="entry name" value="Cyt_P450_CS"/>
</dbReference>
<evidence type="ECO:0000256" key="7">
    <source>
        <dbReference type="ARBA" id="ARBA00022723"/>
    </source>
</evidence>
<keyword evidence="7 14" id="KW-0479">Metal-binding</keyword>
<evidence type="ECO:0000256" key="8">
    <source>
        <dbReference type="ARBA" id="ARBA00022824"/>
    </source>
</evidence>
<comment type="subcellular location">
    <subcellularLocation>
        <location evidence="4">Endoplasmic reticulum membrane</location>
        <topology evidence="4">Peripheral membrane protein</topology>
    </subcellularLocation>
    <subcellularLocation>
        <location evidence="3">Microsome membrane</location>
        <topology evidence="3">Peripheral membrane protein</topology>
    </subcellularLocation>
</comment>
<reference evidence="15 16" key="1">
    <citation type="submission" date="2016-03" db="EMBL/GenBank/DDBJ databases">
        <title>Trachymyrmex septentrionalis WGS genome.</title>
        <authorList>
            <person name="Nygaard S."/>
            <person name="Hu H."/>
            <person name="Boomsma J."/>
            <person name="Zhang G."/>
        </authorList>
    </citation>
    <scope>NUCLEOTIDE SEQUENCE [LARGE SCALE GENOMIC DNA]</scope>
    <source>
        <strain evidence="15">Tsep2-gDNA-1</strain>
        <tissue evidence="15">Whole body</tissue>
    </source>
</reference>
<dbReference type="PROSITE" id="PS00086">
    <property type="entry name" value="CYTOCHROME_P450"/>
    <property type="match status" value="1"/>
</dbReference>
<keyword evidence="13" id="KW-0472">Membrane</keyword>
<keyword evidence="8" id="KW-0256">Endoplasmic reticulum</keyword>